<organism evidence="1 2">
    <name type="scientific">Ooceraea biroi</name>
    <name type="common">Clonal raider ant</name>
    <name type="synonym">Cerapachys biroi</name>
    <dbReference type="NCBI Taxonomy" id="2015173"/>
    <lineage>
        <taxon>Eukaryota</taxon>
        <taxon>Metazoa</taxon>
        <taxon>Ecdysozoa</taxon>
        <taxon>Arthropoda</taxon>
        <taxon>Hexapoda</taxon>
        <taxon>Insecta</taxon>
        <taxon>Pterygota</taxon>
        <taxon>Neoptera</taxon>
        <taxon>Endopterygota</taxon>
        <taxon>Hymenoptera</taxon>
        <taxon>Apocrita</taxon>
        <taxon>Aculeata</taxon>
        <taxon>Formicoidea</taxon>
        <taxon>Formicidae</taxon>
        <taxon>Dorylinae</taxon>
        <taxon>Ooceraea</taxon>
    </lineage>
</organism>
<reference evidence="1 2" key="1">
    <citation type="journal article" date="2014" name="Curr. Biol.">
        <title>The genome of the clonal raider ant Cerapachys biroi.</title>
        <authorList>
            <person name="Oxley P.R."/>
            <person name="Ji L."/>
            <person name="Fetter-Pruneda I."/>
            <person name="McKenzie S.K."/>
            <person name="Li C."/>
            <person name="Hu H."/>
            <person name="Zhang G."/>
            <person name="Kronauer D.J."/>
        </authorList>
    </citation>
    <scope>NUCLEOTIDE SEQUENCE [LARGE SCALE GENOMIC DNA]</scope>
</reference>
<keyword evidence="2" id="KW-1185">Reference proteome</keyword>
<accession>A0A026WTW4</accession>
<gene>
    <name evidence="1" type="ORF">X777_00343</name>
</gene>
<proteinExistence type="predicted"/>
<sequence length="87" mass="9975">MAATHVYHSIGVRLLTSVMGSNLKFTERERAKRARRPATLNRPQLAKWSASVLLDSRSNPSFISRIPCYRRCENHEALISRVIPPWT</sequence>
<dbReference type="AlphaFoldDB" id="A0A026WTW4"/>
<evidence type="ECO:0000313" key="2">
    <source>
        <dbReference type="Proteomes" id="UP000053097"/>
    </source>
</evidence>
<protein>
    <submittedName>
        <fullName evidence="1">Uncharacterized protein</fullName>
    </submittedName>
</protein>
<dbReference type="EMBL" id="KK107105">
    <property type="protein sequence ID" value="EZA59500.1"/>
    <property type="molecule type" value="Genomic_DNA"/>
</dbReference>
<evidence type="ECO:0000313" key="1">
    <source>
        <dbReference type="EMBL" id="EZA59500.1"/>
    </source>
</evidence>
<name>A0A026WTW4_OOCBI</name>
<dbReference type="Proteomes" id="UP000053097">
    <property type="component" value="Unassembled WGS sequence"/>
</dbReference>